<evidence type="ECO:0000256" key="1">
    <source>
        <dbReference type="SAM" id="Phobius"/>
    </source>
</evidence>
<reference evidence="3 4" key="1">
    <citation type="submission" date="2018-10" db="EMBL/GenBank/DDBJ databases">
        <title>Isolation, diversity and antibacterial activity of antinobacteria from the wheat rhizosphere soil.</title>
        <authorList>
            <person name="Sun T."/>
        </authorList>
    </citation>
    <scope>NUCLEOTIDE SEQUENCE [LARGE SCALE GENOMIC DNA]</scope>
    <source>
        <strain evidence="3 4">SJ-23</strain>
    </source>
</reference>
<keyword evidence="1" id="KW-0812">Transmembrane</keyword>
<dbReference type="PROSITE" id="PS50965">
    <property type="entry name" value="NERD"/>
    <property type="match status" value="1"/>
</dbReference>
<comment type="caution">
    <text evidence="3">The sequence shown here is derived from an EMBL/GenBank/DDBJ whole genome shotgun (WGS) entry which is preliminary data.</text>
</comment>
<evidence type="ECO:0000259" key="2">
    <source>
        <dbReference type="PROSITE" id="PS50965"/>
    </source>
</evidence>
<evidence type="ECO:0000313" key="4">
    <source>
        <dbReference type="Proteomes" id="UP000275048"/>
    </source>
</evidence>
<sequence>MIAGRAVSWAAARIRRIPTVFRRHVNENAVAESLGLRRPATSVIAECLRVQASVPPNTAVQRLFGVSPLGREAEPWFTGALGELDVAKRLDRLGVGWYVLHSVPVGTGSSDLDHVVIGPAGVFTINTKHHRGQNVWIGGRRILVNGQRTDHLRNAKHEAKRTSQLLSAAARALIDVTPIIGVVGARRMTVRERPTEVVVLREAELVRWLQRHPVTLGPSQVQHLAALAAQPATWKRMPEADDVDHSAFERLRAAVDRARSRRRGWMVAVVAAVAAVALLLVPAVPAVLTALLQ</sequence>
<gene>
    <name evidence="3" type="ORF">EDM22_03860</name>
</gene>
<keyword evidence="4" id="KW-1185">Reference proteome</keyword>
<dbReference type="AlphaFoldDB" id="A0A3M8AK31"/>
<keyword evidence="1" id="KW-1133">Transmembrane helix</keyword>
<dbReference type="Pfam" id="PF08378">
    <property type="entry name" value="NERD"/>
    <property type="match status" value="1"/>
</dbReference>
<dbReference type="Proteomes" id="UP000275048">
    <property type="component" value="Unassembled WGS sequence"/>
</dbReference>
<feature type="transmembrane region" description="Helical" evidence="1">
    <location>
        <begin position="265"/>
        <end position="292"/>
    </location>
</feature>
<dbReference type="OrthoDB" id="5793358at2"/>
<organism evidence="3 4">
    <name type="scientific">Agromyces tardus</name>
    <dbReference type="NCBI Taxonomy" id="2583849"/>
    <lineage>
        <taxon>Bacteria</taxon>
        <taxon>Bacillati</taxon>
        <taxon>Actinomycetota</taxon>
        <taxon>Actinomycetes</taxon>
        <taxon>Micrococcales</taxon>
        <taxon>Microbacteriaceae</taxon>
        <taxon>Agromyces</taxon>
    </lineage>
</organism>
<keyword evidence="1" id="KW-0472">Membrane</keyword>
<name>A0A3M8AK31_9MICO</name>
<evidence type="ECO:0000313" key="3">
    <source>
        <dbReference type="EMBL" id="RNB51576.1"/>
    </source>
</evidence>
<dbReference type="EMBL" id="RHHB01000003">
    <property type="protein sequence ID" value="RNB51576.1"/>
    <property type="molecule type" value="Genomic_DNA"/>
</dbReference>
<proteinExistence type="predicted"/>
<feature type="domain" description="NERD" evidence="2">
    <location>
        <begin position="78"/>
        <end position="189"/>
    </location>
</feature>
<accession>A0A3M8AK31</accession>
<dbReference type="InterPro" id="IPR011528">
    <property type="entry name" value="NERD"/>
</dbReference>
<protein>
    <submittedName>
        <fullName evidence="3">NERD domain-containing protein</fullName>
    </submittedName>
</protein>